<evidence type="ECO:0000313" key="9">
    <source>
        <dbReference type="Proteomes" id="UP000192906"/>
    </source>
</evidence>
<dbReference type="EMBL" id="FWZU01000001">
    <property type="protein sequence ID" value="SME97352.1"/>
    <property type="molecule type" value="Genomic_DNA"/>
</dbReference>
<dbReference type="Gene3D" id="3.40.50.300">
    <property type="entry name" value="P-loop containing nucleotide triphosphate hydrolases"/>
    <property type="match status" value="1"/>
</dbReference>
<evidence type="ECO:0000256" key="3">
    <source>
        <dbReference type="ARBA" id="ARBA00023015"/>
    </source>
</evidence>
<keyword evidence="3" id="KW-0805">Transcription regulation</keyword>
<dbReference type="Pfam" id="PF02954">
    <property type="entry name" value="HTH_8"/>
    <property type="match status" value="1"/>
</dbReference>
<keyword evidence="1" id="KW-0547">Nucleotide-binding</keyword>
<evidence type="ECO:0000259" key="7">
    <source>
        <dbReference type="PROSITE" id="PS50045"/>
    </source>
</evidence>
<dbReference type="SUPFAM" id="SSF52540">
    <property type="entry name" value="P-loop containing nucleoside triphosphate hydrolases"/>
    <property type="match status" value="1"/>
</dbReference>
<evidence type="ECO:0000256" key="2">
    <source>
        <dbReference type="ARBA" id="ARBA00022840"/>
    </source>
</evidence>
<dbReference type="STRING" id="1519643.SAMN06295933_0950"/>
<dbReference type="PRINTS" id="PR01590">
    <property type="entry name" value="HTHFIS"/>
</dbReference>
<evidence type="ECO:0000256" key="1">
    <source>
        <dbReference type="ARBA" id="ARBA00022741"/>
    </source>
</evidence>
<dbReference type="InterPro" id="IPR029016">
    <property type="entry name" value="GAF-like_dom_sf"/>
</dbReference>
<dbReference type="InterPro" id="IPR025662">
    <property type="entry name" value="Sigma_54_int_dom_ATP-bd_1"/>
</dbReference>
<dbReference type="Pfam" id="PF13185">
    <property type="entry name" value="GAF_2"/>
    <property type="match status" value="1"/>
</dbReference>
<evidence type="ECO:0000256" key="5">
    <source>
        <dbReference type="ARBA" id="ARBA00023159"/>
    </source>
</evidence>
<dbReference type="InterPro" id="IPR009057">
    <property type="entry name" value="Homeodomain-like_sf"/>
</dbReference>
<keyword evidence="4" id="KW-0238">DNA-binding</keyword>
<dbReference type="InterPro" id="IPR058031">
    <property type="entry name" value="AAA_lid_NorR"/>
</dbReference>
<protein>
    <submittedName>
        <fullName evidence="8">Nif-specific regulatory protein</fullName>
    </submittedName>
</protein>
<dbReference type="FunFam" id="3.40.50.300:FF:000006">
    <property type="entry name" value="DNA-binding transcriptional regulator NtrC"/>
    <property type="match status" value="1"/>
</dbReference>
<dbReference type="CDD" id="cd00009">
    <property type="entry name" value="AAA"/>
    <property type="match status" value="1"/>
</dbReference>
<dbReference type="Pfam" id="PF00158">
    <property type="entry name" value="Sigma54_activat"/>
    <property type="match status" value="1"/>
</dbReference>
<dbReference type="InterPro" id="IPR002078">
    <property type="entry name" value="Sigma_54_int"/>
</dbReference>
<dbReference type="PROSITE" id="PS50045">
    <property type="entry name" value="SIGMA54_INTERACT_4"/>
    <property type="match status" value="1"/>
</dbReference>
<keyword evidence="2" id="KW-0067">ATP-binding</keyword>
<sequence length="539" mass="60864">MALCLLSKGMYPHLHGLKLSALLAICQAIDQALNLESALDGVLCILSEKLSMQRATVTLHDPETGQLSINASYGLTHEEKQRGVYRLDEGVTGRIFRTKEPYYVPDITKEPLFLDKTGSRKIRRGLISFLGVPILLHGESIGVLNVDRLFEDEVAFEEDIDFLKIVATLIGQFISLNEKIMEREAVLKRENTSLKYQIAKNNKGPYIVGQSSAMVEVQRQIEKVSPTRATVLLLGESGVGKTLIARIIHELSDRKGHPFIKINCASIPENLLESELFGYEKGAFTGATGSRSGRFEEADCGTIFLDEIGEFPMILQAKLLRVLQEKELERLGSNRTRTIDVRILAATNRDLGELVERNEFRLDLYYRLNIFPILVPPLRERKEDITGLLNHFLQKMSEDYGRQMFFTPAALDALIKYDWPGNVREMQNLIERLVIMSDSEYITLEFLKSYLAPGQSPVQNGISHDAQKNSDEPPHCTSLKEVERNEVVAALERSGWIQYKAADTLGLSARQMGYRVKRYGLESMIAEGRARLRRMKDGE</sequence>
<organism evidence="8 9">
    <name type="scientific">Desulfovibrio gilichinskyi</name>
    <dbReference type="NCBI Taxonomy" id="1519643"/>
    <lineage>
        <taxon>Bacteria</taxon>
        <taxon>Pseudomonadati</taxon>
        <taxon>Thermodesulfobacteriota</taxon>
        <taxon>Desulfovibrionia</taxon>
        <taxon>Desulfovibrionales</taxon>
        <taxon>Desulfovibrionaceae</taxon>
        <taxon>Desulfovibrio</taxon>
    </lineage>
</organism>
<dbReference type="Proteomes" id="UP000192906">
    <property type="component" value="Unassembled WGS sequence"/>
</dbReference>
<dbReference type="InterPro" id="IPR002197">
    <property type="entry name" value="HTH_Fis"/>
</dbReference>
<dbReference type="InterPro" id="IPR003018">
    <property type="entry name" value="GAF"/>
</dbReference>
<dbReference type="AlphaFoldDB" id="A0A1X7CIN3"/>
<dbReference type="PANTHER" id="PTHR32071:SF117">
    <property type="entry name" value="PTS-DEPENDENT DIHYDROXYACETONE KINASE OPERON REGULATORY PROTEIN-RELATED"/>
    <property type="match status" value="1"/>
</dbReference>
<dbReference type="Gene3D" id="1.10.10.60">
    <property type="entry name" value="Homeodomain-like"/>
    <property type="match status" value="1"/>
</dbReference>
<evidence type="ECO:0000256" key="6">
    <source>
        <dbReference type="ARBA" id="ARBA00023163"/>
    </source>
</evidence>
<dbReference type="SMART" id="SM00065">
    <property type="entry name" value="GAF"/>
    <property type="match status" value="1"/>
</dbReference>
<proteinExistence type="predicted"/>
<dbReference type="Pfam" id="PF25601">
    <property type="entry name" value="AAA_lid_14"/>
    <property type="match status" value="1"/>
</dbReference>
<evidence type="ECO:0000256" key="4">
    <source>
        <dbReference type="ARBA" id="ARBA00023125"/>
    </source>
</evidence>
<dbReference type="Gene3D" id="3.30.450.40">
    <property type="match status" value="1"/>
</dbReference>
<accession>A0A1X7CIN3</accession>
<name>A0A1X7CIN3_9BACT</name>
<gene>
    <name evidence="8" type="ORF">SAMN06295933_0950</name>
</gene>
<feature type="domain" description="Sigma-54 factor interaction" evidence="7">
    <location>
        <begin position="207"/>
        <end position="435"/>
    </location>
</feature>
<dbReference type="GO" id="GO:0006355">
    <property type="term" value="P:regulation of DNA-templated transcription"/>
    <property type="evidence" value="ECO:0007669"/>
    <property type="project" value="InterPro"/>
</dbReference>
<dbReference type="SUPFAM" id="SSF46689">
    <property type="entry name" value="Homeodomain-like"/>
    <property type="match status" value="1"/>
</dbReference>
<keyword evidence="9" id="KW-1185">Reference proteome</keyword>
<dbReference type="PANTHER" id="PTHR32071">
    <property type="entry name" value="TRANSCRIPTIONAL REGULATORY PROTEIN"/>
    <property type="match status" value="1"/>
</dbReference>
<dbReference type="GO" id="GO:0005524">
    <property type="term" value="F:ATP binding"/>
    <property type="evidence" value="ECO:0007669"/>
    <property type="project" value="UniProtKB-KW"/>
</dbReference>
<dbReference type="InterPro" id="IPR027417">
    <property type="entry name" value="P-loop_NTPase"/>
</dbReference>
<dbReference type="Gene3D" id="1.10.8.60">
    <property type="match status" value="1"/>
</dbReference>
<keyword evidence="5" id="KW-0010">Activator</keyword>
<dbReference type="PROSITE" id="PS00675">
    <property type="entry name" value="SIGMA54_INTERACT_1"/>
    <property type="match status" value="1"/>
</dbReference>
<keyword evidence="6" id="KW-0804">Transcription</keyword>
<dbReference type="SMART" id="SM00382">
    <property type="entry name" value="AAA"/>
    <property type="match status" value="1"/>
</dbReference>
<evidence type="ECO:0000313" key="8">
    <source>
        <dbReference type="EMBL" id="SME97352.1"/>
    </source>
</evidence>
<dbReference type="GO" id="GO:0043565">
    <property type="term" value="F:sequence-specific DNA binding"/>
    <property type="evidence" value="ECO:0007669"/>
    <property type="project" value="InterPro"/>
</dbReference>
<dbReference type="SUPFAM" id="SSF55781">
    <property type="entry name" value="GAF domain-like"/>
    <property type="match status" value="1"/>
</dbReference>
<dbReference type="InterPro" id="IPR003593">
    <property type="entry name" value="AAA+_ATPase"/>
</dbReference>
<reference evidence="9" key="1">
    <citation type="submission" date="2017-04" db="EMBL/GenBank/DDBJ databases">
        <authorList>
            <person name="Varghese N."/>
            <person name="Submissions S."/>
        </authorList>
    </citation>
    <scope>NUCLEOTIDE SEQUENCE [LARGE SCALE GENOMIC DNA]</scope>
    <source>
        <strain evidence="9">K3S</strain>
    </source>
</reference>